<dbReference type="AlphaFoldDB" id="A0A4Y2J3E8"/>
<protein>
    <submittedName>
        <fullName evidence="2">Uncharacterized protein</fullName>
    </submittedName>
</protein>
<gene>
    <name evidence="2" type="ORF">AVEN_150279_1</name>
</gene>
<feature type="region of interest" description="Disordered" evidence="1">
    <location>
        <begin position="74"/>
        <end position="123"/>
    </location>
</feature>
<dbReference type="EMBL" id="BGPR01003158">
    <property type="protein sequence ID" value="GBM84415.1"/>
    <property type="molecule type" value="Genomic_DNA"/>
</dbReference>
<keyword evidence="3" id="KW-1185">Reference proteome</keyword>
<name>A0A4Y2J3E8_ARAVE</name>
<accession>A0A4Y2J3E8</accession>
<proteinExistence type="predicted"/>
<comment type="caution">
    <text evidence="2">The sequence shown here is derived from an EMBL/GenBank/DDBJ whole genome shotgun (WGS) entry which is preliminary data.</text>
</comment>
<evidence type="ECO:0000256" key="1">
    <source>
        <dbReference type="SAM" id="MobiDB-lite"/>
    </source>
</evidence>
<sequence length="123" mass="13785">MYFNFIPSCGLVQSCSHALYQRSIAWLVDGDLLSIGIRRAVPFPRRTHNIQQPVGTVLKSPSVDSLAFDVREFTNISPERRSHPLPPKPSSNNDSSDKESQTNNLGERASDIIKYENLRNSVS</sequence>
<feature type="compositionally biased region" description="Basic and acidic residues" evidence="1">
    <location>
        <begin position="108"/>
        <end position="117"/>
    </location>
</feature>
<evidence type="ECO:0000313" key="3">
    <source>
        <dbReference type="Proteomes" id="UP000499080"/>
    </source>
</evidence>
<reference evidence="2 3" key="1">
    <citation type="journal article" date="2019" name="Sci. Rep.">
        <title>Orb-weaving spider Araneus ventricosus genome elucidates the spidroin gene catalogue.</title>
        <authorList>
            <person name="Kono N."/>
            <person name="Nakamura H."/>
            <person name="Ohtoshi R."/>
            <person name="Moran D.A.P."/>
            <person name="Shinohara A."/>
            <person name="Yoshida Y."/>
            <person name="Fujiwara M."/>
            <person name="Mori M."/>
            <person name="Tomita M."/>
            <person name="Arakawa K."/>
        </authorList>
    </citation>
    <scope>NUCLEOTIDE SEQUENCE [LARGE SCALE GENOMIC DNA]</scope>
</reference>
<evidence type="ECO:0000313" key="2">
    <source>
        <dbReference type="EMBL" id="GBM84415.1"/>
    </source>
</evidence>
<organism evidence="2 3">
    <name type="scientific">Araneus ventricosus</name>
    <name type="common">Orbweaver spider</name>
    <name type="synonym">Epeira ventricosa</name>
    <dbReference type="NCBI Taxonomy" id="182803"/>
    <lineage>
        <taxon>Eukaryota</taxon>
        <taxon>Metazoa</taxon>
        <taxon>Ecdysozoa</taxon>
        <taxon>Arthropoda</taxon>
        <taxon>Chelicerata</taxon>
        <taxon>Arachnida</taxon>
        <taxon>Araneae</taxon>
        <taxon>Araneomorphae</taxon>
        <taxon>Entelegynae</taxon>
        <taxon>Araneoidea</taxon>
        <taxon>Araneidae</taxon>
        <taxon>Araneus</taxon>
    </lineage>
</organism>
<dbReference type="Proteomes" id="UP000499080">
    <property type="component" value="Unassembled WGS sequence"/>
</dbReference>